<dbReference type="Gene3D" id="3.40.50.720">
    <property type="entry name" value="NAD(P)-binding Rossmann-like Domain"/>
    <property type="match status" value="1"/>
</dbReference>
<dbReference type="GO" id="GO:0004665">
    <property type="term" value="F:prephenate dehydrogenase (NADP+) activity"/>
    <property type="evidence" value="ECO:0007669"/>
    <property type="project" value="InterPro"/>
</dbReference>
<name>M1VBY5_CYAM1</name>
<dbReference type="PANTHER" id="PTHR43207:SF4">
    <property type="entry name" value="AROGENATE DEHYDROGENASE 2, CHLOROPLASTIC"/>
    <property type="match status" value="1"/>
</dbReference>
<dbReference type="Pfam" id="PF02153">
    <property type="entry name" value="PDH_N"/>
    <property type="match status" value="1"/>
</dbReference>
<dbReference type="Pfam" id="PF26213">
    <property type="entry name" value="TYRAAT1_C"/>
    <property type="match status" value="1"/>
</dbReference>
<dbReference type="SUPFAM" id="SSF48179">
    <property type="entry name" value="6-phosphogluconate dehydrogenase C-terminal domain-like"/>
    <property type="match status" value="1"/>
</dbReference>
<dbReference type="GO" id="GO:0033730">
    <property type="term" value="F:arogenate dehydrogenase (NADP+) activity"/>
    <property type="evidence" value="ECO:0007669"/>
    <property type="project" value="InterPro"/>
</dbReference>
<proteinExistence type="predicted"/>
<keyword evidence="2" id="KW-0175">Coiled coil</keyword>
<dbReference type="GO" id="GO:0008977">
    <property type="term" value="F:prephenate dehydrogenase (NAD+) activity"/>
    <property type="evidence" value="ECO:0007669"/>
    <property type="project" value="InterPro"/>
</dbReference>
<dbReference type="GeneID" id="16997284"/>
<evidence type="ECO:0000256" key="2">
    <source>
        <dbReference type="SAM" id="Coils"/>
    </source>
</evidence>
<dbReference type="EMBL" id="AP006501">
    <property type="protein sequence ID" value="BAM82909.1"/>
    <property type="molecule type" value="Genomic_DNA"/>
</dbReference>
<dbReference type="AlphaFoldDB" id="M1VBY5"/>
<sequence>MDQVNSSNSLTIAIVGFGNFGQFLAKAFVQAGHRVIGHSRTNYEAIARQLGCGFETSADALMDLHNPDIVVLSTSILSTEEVLRRFPTAKLRSCLVVDVLSVKVYARELMLRYAPEEADILATHPMFGPESGRGSWRGLPFVFERTRVRQHERCEAFLSIFRERGCTLIEMPCQEHDHYAASTQFITHTTGRMLAELKIASTPINTRGFEALLAVVETTVRDSFDLYYGLYRFNPNAKQELEKMQRALEQVRAQLEAYDRKCREAEARSA</sequence>
<gene>
    <name evidence="4" type="ORF">CYME_CMS326C</name>
</gene>
<dbReference type="InterPro" id="IPR046826">
    <property type="entry name" value="PDH_N"/>
</dbReference>
<dbReference type="InterPro" id="IPR003099">
    <property type="entry name" value="Prephen_DH"/>
</dbReference>
<dbReference type="Proteomes" id="UP000007014">
    <property type="component" value="Chromosome 19"/>
</dbReference>
<keyword evidence="5" id="KW-1185">Reference proteome</keyword>
<evidence type="ECO:0000256" key="1">
    <source>
        <dbReference type="ARBA" id="ARBA00023002"/>
    </source>
</evidence>
<dbReference type="Gramene" id="CMS326CT">
    <property type="protein sequence ID" value="CMS326CT"/>
    <property type="gene ID" value="CMS326C"/>
</dbReference>
<dbReference type="PANTHER" id="PTHR43207">
    <property type="entry name" value="AROGENATE DEHYDROGENASE-RELATED"/>
    <property type="match status" value="1"/>
</dbReference>
<dbReference type="STRING" id="280699.M1VBY5"/>
<evidence type="ECO:0000313" key="4">
    <source>
        <dbReference type="EMBL" id="BAM82909.1"/>
    </source>
</evidence>
<dbReference type="InterPro" id="IPR045011">
    <property type="entry name" value="TYRAAT1/2"/>
</dbReference>
<feature type="domain" description="Prephenate/arogenate dehydrogenase" evidence="3">
    <location>
        <begin position="10"/>
        <end position="270"/>
    </location>
</feature>
<dbReference type="PROSITE" id="PS51176">
    <property type="entry name" value="PDH_ADH"/>
    <property type="match status" value="1"/>
</dbReference>
<reference evidence="4 5" key="2">
    <citation type="journal article" date="2007" name="BMC Biol.">
        <title>A 100%-complete sequence reveals unusually simple genomic features in the hot-spring red alga Cyanidioschyzon merolae.</title>
        <authorList>
            <person name="Nozaki H."/>
            <person name="Takano H."/>
            <person name="Misumi O."/>
            <person name="Terasawa K."/>
            <person name="Matsuzaki M."/>
            <person name="Maruyama S."/>
            <person name="Nishida K."/>
            <person name="Yagisawa F."/>
            <person name="Yoshida Y."/>
            <person name="Fujiwara T."/>
            <person name="Takio S."/>
            <person name="Tamura K."/>
            <person name="Chung S.J."/>
            <person name="Nakamura S."/>
            <person name="Kuroiwa H."/>
            <person name="Tanaka K."/>
            <person name="Sato N."/>
            <person name="Kuroiwa T."/>
        </authorList>
    </citation>
    <scope>NUCLEOTIDE SEQUENCE [LARGE SCALE GENOMIC DNA]</scope>
    <source>
        <strain evidence="4 5">10D</strain>
    </source>
</reference>
<dbReference type="InterPro" id="IPR036291">
    <property type="entry name" value="NAD(P)-bd_dom_sf"/>
</dbReference>
<reference evidence="4 5" key="1">
    <citation type="journal article" date="2004" name="Nature">
        <title>Genome sequence of the ultrasmall unicellular red alga Cyanidioschyzon merolae 10D.</title>
        <authorList>
            <person name="Matsuzaki M."/>
            <person name="Misumi O."/>
            <person name="Shin-i T."/>
            <person name="Maruyama S."/>
            <person name="Takahara M."/>
            <person name="Miyagishima S."/>
            <person name="Mori T."/>
            <person name="Nishida K."/>
            <person name="Yagisawa F."/>
            <person name="Nishida K."/>
            <person name="Yoshida Y."/>
            <person name="Nishimura Y."/>
            <person name="Nakao S."/>
            <person name="Kobayashi T."/>
            <person name="Momoyama Y."/>
            <person name="Higashiyama T."/>
            <person name="Minoda A."/>
            <person name="Sano M."/>
            <person name="Nomoto H."/>
            <person name="Oishi K."/>
            <person name="Hayashi H."/>
            <person name="Ohta F."/>
            <person name="Nishizaka S."/>
            <person name="Haga S."/>
            <person name="Miura S."/>
            <person name="Morishita T."/>
            <person name="Kabeya Y."/>
            <person name="Terasawa K."/>
            <person name="Suzuki Y."/>
            <person name="Ishii Y."/>
            <person name="Asakawa S."/>
            <person name="Takano H."/>
            <person name="Ohta N."/>
            <person name="Kuroiwa H."/>
            <person name="Tanaka K."/>
            <person name="Shimizu N."/>
            <person name="Sugano S."/>
            <person name="Sato N."/>
            <person name="Nozaki H."/>
            <person name="Ogasawara N."/>
            <person name="Kohara Y."/>
            <person name="Kuroiwa T."/>
        </authorList>
    </citation>
    <scope>NUCLEOTIDE SEQUENCE [LARGE SCALE GENOMIC DNA]</scope>
    <source>
        <strain evidence="4 5">10D</strain>
    </source>
</reference>
<dbReference type="OrthoDB" id="2414662at2759"/>
<dbReference type="InterPro" id="IPR008927">
    <property type="entry name" value="6-PGluconate_DH-like_C_sf"/>
</dbReference>
<feature type="coiled-coil region" evidence="2">
    <location>
        <begin position="234"/>
        <end position="268"/>
    </location>
</feature>
<organism evidence="4 5">
    <name type="scientific">Cyanidioschyzon merolae (strain NIES-3377 / 10D)</name>
    <name type="common">Unicellular red alga</name>
    <dbReference type="NCBI Taxonomy" id="280699"/>
    <lineage>
        <taxon>Eukaryota</taxon>
        <taxon>Rhodophyta</taxon>
        <taxon>Bangiophyceae</taxon>
        <taxon>Cyanidiales</taxon>
        <taxon>Cyanidiaceae</taxon>
        <taxon>Cyanidioschyzon</taxon>
    </lineage>
</organism>
<protein>
    <submittedName>
        <fullName evidence="4">Arogenate/prephenate dehydrogenase</fullName>
    </submittedName>
</protein>
<evidence type="ECO:0000313" key="5">
    <source>
        <dbReference type="Proteomes" id="UP000007014"/>
    </source>
</evidence>
<keyword evidence="1" id="KW-0560">Oxidoreductase</keyword>
<dbReference type="RefSeq" id="XP_005538945.1">
    <property type="nucleotide sequence ID" value="XM_005538888.1"/>
</dbReference>
<dbReference type="SUPFAM" id="SSF51735">
    <property type="entry name" value="NAD(P)-binding Rossmann-fold domains"/>
    <property type="match status" value="1"/>
</dbReference>
<dbReference type="OMA" id="LKIAVCP"/>
<accession>M1VBY5</accession>
<evidence type="ECO:0000259" key="3">
    <source>
        <dbReference type="PROSITE" id="PS51176"/>
    </source>
</evidence>
<dbReference type="eggNOG" id="KOG2380">
    <property type="taxonomic scope" value="Eukaryota"/>
</dbReference>
<dbReference type="KEGG" id="cme:CYME_CMS326C"/>
<dbReference type="InterPro" id="IPR059064">
    <property type="entry name" value="TYRAAT2_C"/>
</dbReference>
<dbReference type="HOGENOM" id="CLU_036672_2_1_1"/>
<dbReference type="GO" id="GO:0006571">
    <property type="term" value="P:tyrosine biosynthetic process"/>
    <property type="evidence" value="ECO:0007669"/>
    <property type="project" value="InterPro"/>
</dbReference>
<dbReference type="GO" id="GO:0070403">
    <property type="term" value="F:NAD+ binding"/>
    <property type="evidence" value="ECO:0007669"/>
    <property type="project" value="InterPro"/>
</dbReference>